<feature type="transmembrane region" description="Helical" evidence="11">
    <location>
        <begin position="66"/>
        <end position="83"/>
    </location>
</feature>
<comment type="pathway">
    <text evidence="11">Glycan metabolism; bacterial cellulose biosynthesis.</text>
</comment>
<evidence type="ECO:0000256" key="1">
    <source>
        <dbReference type="ARBA" id="ARBA00004429"/>
    </source>
</evidence>
<evidence type="ECO:0000256" key="9">
    <source>
        <dbReference type="ARBA" id="ARBA00023136"/>
    </source>
</evidence>
<feature type="domain" description="PilZ" evidence="13">
    <location>
        <begin position="581"/>
        <end position="678"/>
    </location>
</feature>
<keyword evidence="9 11" id="KW-0472">Membrane</keyword>
<evidence type="ECO:0000256" key="5">
    <source>
        <dbReference type="ARBA" id="ARBA00022679"/>
    </source>
</evidence>
<comment type="cofactor">
    <cofactor evidence="11">
        <name>Mg(2+)</name>
        <dbReference type="ChEBI" id="CHEBI:18420"/>
    </cofactor>
</comment>
<dbReference type="Gene3D" id="3.90.550.10">
    <property type="entry name" value="Spore Coat Polysaccharide Biosynthesis Protein SpsA, Chain A"/>
    <property type="match status" value="1"/>
</dbReference>
<dbReference type="Gene3D" id="2.40.10.220">
    <property type="entry name" value="predicted glycosyltransferase like domains"/>
    <property type="match status" value="1"/>
</dbReference>
<keyword evidence="3 11" id="KW-0997">Cell inner membrane</keyword>
<keyword evidence="6 11" id="KW-0812">Transmembrane</keyword>
<dbReference type="EMBL" id="CP029211">
    <property type="protein sequence ID" value="AWI55434.1"/>
    <property type="molecule type" value="Genomic_DNA"/>
</dbReference>
<dbReference type="PANTHER" id="PTHR43867:SF2">
    <property type="entry name" value="CELLULOSE SYNTHASE CATALYTIC SUBUNIT A [UDP-FORMING]"/>
    <property type="match status" value="1"/>
</dbReference>
<dbReference type="PRINTS" id="PR01439">
    <property type="entry name" value="CELLSNTHASEA"/>
</dbReference>
<feature type="domain" description="Glycosyltransferase 2-like" evidence="14">
    <location>
        <begin position="244"/>
        <end position="443"/>
    </location>
</feature>
<evidence type="ECO:0000256" key="11">
    <source>
        <dbReference type="RuleBase" id="RU365020"/>
    </source>
</evidence>
<evidence type="ECO:0000256" key="2">
    <source>
        <dbReference type="ARBA" id="ARBA00022475"/>
    </source>
</evidence>
<keyword evidence="8 11" id="KW-1133">Transmembrane helix</keyword>
<keyword evidence="7 11" id="KW-0135">Cellulose biosynthesis</keyword>
<evidence type="ECO:0000313" key="16">
    <source>
        <dbReference type="Proteomes" id="UP000244892"/>
    </source>
</evidence>
<sequence>MAAAPSPHRDLATLGAWVTLGAIFTAVATLPLAHGAQLLLAAPLLGVLMLAVSLSGRARTLRMKSLLRLTVIAVSTFLFLRYMQWRAFESLPLQYGLLSMVCGLLLFLAEGWSFINTLFGFVINSEPFYRRSVPLPSDTATWPHVDVYIPTYNEDPLIVRPTLIAATQLRYPAEKLHVWLLDDGGTAQKLNDADPARAAAAAERATTLQALAQRAGAGYLTRDRNLNAKAGNINSALAHTRGDLILVLDCDHIPAEDFLTRCVGFFLADPKLFVLQTPHNFVSPDPIERNLETHQASPSENELFYDVMQPGLDFWGTSFFCGSAAILRRAVIDELGGISGRTITEDAETTLDALSLGYRSAYYNRPMVSGLQPETFSGFIVQRVRWGQGMMQIFLLKNPWLQPRLSFMQRMLYTNFAVYWGFAASRLIMLLAPPVYLLFGITLCDTTADQLLAYAGPALLASLWSTQFFYGRVRWPFVSQLYEVVQSVYVVSGLWKVLRQPQAPTFKVTPKGEVLDQQFVSALAWPFYILLALTVMAIIVGAERYADATWQRSGIAFVQFWAVVDLVLLLGALGITLERRQLRAEPRAPHRESAGVLLDGQSWQGRTVDASASGAGLVLEQWTGNRPVESLIGLPVWAEFLGRGVELEGTVQAARVRPDGLVALGVRYRFRSLQDERLAVSIAFGSSSVLVDNNRHRHGGQSILRSVWRLLRHAGHHGIDHLVHVEADLMRVGHRWWQSLQRGVRRRPSQAGTSLADGTRQDRGKA</sequence>
<dbReference type="Proteomes" id="UP000244892">
    <property type="component" value="Plasmid pTB101"/>
</dbReference>
<dbReference type="Pfam" id="PF07238">
    <property type="entry name" value="PilZ"/>
    <property type="match status" value="1"/>
</dbReference>
<dbReference type="CDD" id="cd06421">
    <property type="entry name" value="CESA_CelA_like"/>
    <property type="match status" value="1"/>
</dbReference>
<dbReference type="GO" id="GO:0035438">
    <property type="term" value="F:cyclic-di-GMP binding"/>
    <property type="evidence" value="ECO:0007669"/>
    <property type="project" value="InterPro"/>
</dbReference>
<feature type="transmembrane region" description="Helical" evidence="11">
    <location>
        <begin position="95"/>
        <end position="123"/>
    </location>
</feature>
<proteinExistence type="predicted"/>
<protein>
    <recommendedName>
        <fullName evidence="11">Cellulose synthase catalytic subunit [UDP-forming]</fullName>
        <ecNumber evidence="11">2.4.1.12</ecNumber>
    </recommendedName>
</protein>
<dbReference type="GO" id="GO:0016760">
    <property type="term" value="F:cellulose synthase (UDP-forming) activity"/>
    <property type="evidence" value="ECO:0007669"/>
    <property type="project" value="UniProtKB-EC"/>
</dbReference>
<feature type="region of interest" description="Disordered" evidence="12">
    <location>
        <begin position="747"/>
        <end position="766"/>
    </location>
</feature>
<feature type="transmembrane region" description="Helical" evidence="11">
    <location>
        <begin position="36"/>
        <end position="54"/>
    </location>
</feature>
<feature type="transmembrane region" description="Helical" evidence="11">
    <location>
        <begin position="416"/>
        <end position="439"/>
    </location>
</feature>
<keyword evidence="5 11" id="KW-0808">Transferase</keyword>
<evidence type="ECO:0000259" key="13">
    <source>
        <dbReference type="Pfam" id="PF07238"/>
    </source>
</evidence>
<dbReference type="GO" id="GO:0030244">
    <property type="term" value="P:cellulose biosynthetic process"/>
    <property type="evidence" value="ECO:0007669"/>
    <property type="project" value="UniProtKB-KW"/>
</dbReference>
<gene>
    <name evidence="15" type="primary">bcsA</name>
    <name evidence="15" type="ORF">DEH84_17735</name>
</gene>
<dbReference type="AlphaFoldDB" id="A0A2U8FYD4"/>
<evidence type="ECO:0000256" key="7">
    <source>
        <dbReference type="ARBA" id="ARBA00022916"/>
    </source>
</evidence>
<name>A0A2U8FYD4_9BURK</name>
<dbReference type="GO" id="GO:0006011">
    <property type="term" value="P:UDP-alpha-D-glucose metabolic process"/>
    <property type="evidence" value="ECO:0007669"/>
    <property type="project" value="InterPro"/>
</dbReference>
<comment type="catalytic activity">
    <reaction evidence="10 11">
        <text>[(1-&gt;4)-beta-D-glucosyl](n) + UDP-alpha-D-glucose = [(1-&gt;4)-beta-D-glucosyl](n+1) + UDP + H(+)</text>
        <dbReference type="Rhea" id="RHEA:19929"/>
        <dbReference type="Rhea" id="RHEA-COMP:10033"/>
        <dbReference type="Rhea" id="RHEA-COMP:10034"/>
        <dbReference type="ChEBI" id="CHEBI:15378"/>
        <dbReference type="ChEBI" id="CHEBI:18246"/>
        <dbReference type="ChEBI" id="CHEBI:58223"/>
        <dbReference type="ChEBI" id="CHEBI:58885"/>
        <dbReference type="EC" id="2.4.1.12"/>
    </reaction>
</comment>
<reference evidence="15 16" key="1">
    <citation type="submission" date="2018-05" db="EMBL/GenBank/DDBJ databases">
        <title>complete genome sequence of Aquabacterium olei NBRC 110486.</title>
        <authorList>
            <person name="Tang B."/>
            <person name="Chang J."/>
            <person name="Zhang L."/>
            <person name="Yang H."/>
        </authorList>
    </citation>
    <scope>NUCLEOTIDE SEQUENCE [LARGE SCALE GENOMIC DNA]</scope>
    <source>
        <strain evidence="15 16">NBRC 110486</strain>
        <plasmid evidence="16">Plasmid ptb101</plasmid>
    </source>
</reference>
<dbReference type="InterPro" id="IPR003919">
    <property type="entry name" value="Cell_synth_A"/>
</dbReference>
<evidence type="ECO:0000256" key="10">
    <source>
        <dbReference type="ARBA" id="ARBA00048682"/>
    </source>
</evidence>
<dbReference type="RefSeq" id="WP_109038547.1">
    <property type="nucleotide sequence ID" value="NZ_CP029211.1"/>
</dbReference>
<keyword evidence="16" id="KW-1185">Reference proteome</keyword>
<keyword evidence="4 11" id="KW-0328">Glycosyltransferase</keyword>
<evidence type="ECO:0000256" key="8">
    <source>
        <dbReference type="ARBA" id="ARBA00022989"/>
    </source>
</evidence>
<keyword evidence="11" id="KW-0973">c-di-GMP</keyword>
<dbReference type="InterPro" id="IPR029044">
    <property type="entry name" value="Nucleotide-diphossugar_trans"/>
</dbReference>
<evidence type="ECO:0000256" key="4">
    <source>
        <dbReference type="ARBA" id="ARBA00022676"/>
    </source>
</evidence>
<evidence type="ECO:0000256" key="6">
    <source>
        <dbReference type="ARBA" id="ARBA00022692"/>
    </source>
</evidence>
<comment type="subcellular location">
    <subcellularLocation>
        <location evidence="1">Cell inner membrane</location>
        <topology evidence="1">Multi-pass membrane protein</topology>
    </subcellularLocation>
</comment>
<dbReference type="SUPFAM" id="SSF53448">
    <property type="entry name" value="Nucleotide-diphospho-sugar transferases"/>
    <property type="match status" value="1"/>
</dbReference>
<dbReference type="KEGG" id="aon:DEH84_17735"/>
<feature type="transmembrane region" description="Helical" evidence="11">
    <location>
        <begin position="12"/>
        <end position="30"/>
    </location>
</feature>
<feature type="transmembrane region" description="Helical" evidence="11">
    <location>
        <begin position="554"/>
        <end position="577"/>
    </location>
</feature>
<dbReference type="Pfam" id="PF13632">
    <property type="entry name" value="Glyco_trans_2_3"/>
    <property type="match status" value="1"/>
</dbReference>
<evidence type="ECO:0000256" key="3">
    <source>
        <dbReference type="ARBA" id="ARBA00022519"/>
    </source>
</evidence>
<keyword evidence="2 11" id="KW-1003">Cell membrane</keyword>
<feature type="transmembrane region" description="Helical" evidence="11">
    <location>
        <begin position="519"/>
        <end position="542"/>
    </location>
</feature>
<dbReference type="InterPro" id="IPR009875">
    <property type="entry name" value="PilZ_domain"/>
</dbReference>
<dbReference type="InterPro" id="IPR001173">
    <property type="entry name" value="Glyco_trans_2-like"/>
</dbReference>
<comment type="function">
    <text evidence="11">Catalytic subunit of cellulose synthase. It polymerizes uridine 5'-diphosphate glucose to cellulose.</text>
</comment>
<dbReference type="UniPathway" id="UPA00694"/>
<dbReference type="OrthoDB" id="9806824at2"/>
<dbReference type="EC" id="2.4.1.12" evidence="11"/>
<geneLocation type="plasmid" evidence="16">
    <name>ptb101</name>
</geneLocation>
<dbReference type="PANTHER" id="PTHR43867">
    <property type="entry name" value="CELLULOSE SYNTHASE CATALYTIC SUBUNIT A [UDP-FORMING]"/>
    <property type="match status" value="1"/>
</dbReference>
<dbReference type="InterPro" id="IPR050321">
    <property type="entry name" value="Glycosyltr_2/OpgH_subfam"/>
</dbReference>
<dbReference type="GO" id="GO:0005886">
    <property type="term" value="C:plasma membrane"/>
    <property type="evidence" value="ECO:0007669"/>
    <property type="project" value="UniProtKB-SubCell"/>
</dbReference>
<accession>A0A2U8FYD4</accession>
<evidence type="ECO:0000256" key="12">
    <source>
        <dbReference type="SAM" id="MobiDB-lite"/>
    </source>
</evidence>
<evidence type="ECO:0000313" key="15">
    <source>
        <dbReference type="EMBL" id="AWI55434.1"/>
    </source>
</evidence>
<organism evidence="15 16">
    <name type="scientific">Aquabacterium olei</name>
    <dbReference type="NCBI Taxonomy" id="1296669"/>
    <lineage>
        <taxon>Bacteria</taxon>
        <taxon>Pseudomonadati</taxon>
        <taxon>Pseudomonadota</taxon>
        <taxon>Betaproteobacteria</taxon>
        <taxon>Burkholderiales</taxon>
        <taxon>Aquabacterium</taxon>
    </lineage>
</organism>
<keyword evidence="15" id="KW-0614">Plasmid</keyword>
<dbReference type="NCBIfam" id="TIGR03030">
    <property type="entry name" value="CelA"/>
    <property type="match status" value="1"/>
</dbReference>
<evidence type="ECO:0000259" key="14">
    <source>
        <dbReference type="Pfam" id="PF13632"/>
    </source>
</evidence>